<feature type="region of interest" description="Disordered" evidence="6">
    <location>
        <begin position="488"/>
        <end position="644"/>
    </location>
</feature>
<feature type="region of interest" description="Disordered" evidence="6">
    <location>
        <begin position="683"/>
        <end position="714"/>
    </location>
</feature>
<evidence type="ECO:0000313" key="7">
    <source>
        <dbReference type="EnsemblMetazoa" id="SCAU001179-PA"/>
    </source>
</evidence>
<dbReference type="OrthoDB" id="2019504at2759"/>
<evidence type="ECO:0000256" key="4">
    <source>
        <dbReference type="ARBA" id="ARBA00023242"/>
    </source>
</evidence>
<dbReference type="GO" id="GO:0030688">
    <property type="term" value="C:preribosome, small subunit precursor"/>
    <property type="evidence" value="ECO:0007669"/>
    <property type="project" value="InterPro"/>
</dbReference>
<feature type="compositionally biased region" description="Acidic residues" evidence="6">
    <location>
        <begin position="19"/>
        <end position="40"/>
    </location>
</feature>
<dbReference type="InterPro" id="IPR010301">
    <property type="entry name" value="RRP1"/>
</dbReference>
<dbReference type="Proteomes" id="UP000095300">
    <property type="component" value="Unassembled WGS sequence"/>
</dbReference>
<dbReference type="STRING" id="35570.A0A1I8NQM6"/>
<protein>
    <recommendedName>
        <fullName evidence="9">Ribosomal RNA processing protein 1 homolog</fullName>
    </recommendedName>
</protein>
<keyword evidence="4" id="KW-0539">Nucleus</keyword>
<keyword evidence="5" id="KW-0175">Coiled coil</keyword>
<reference evidence="7" key="1">
    <citation type="submission" date="2020-05" db="UniProtKB">
        <authorList>
            <consortium name="EnsemblMetazoa"/>
        </authorList>
    </citation>
    <scope>IDENTIFICATION</scope>
    <source>
        <strain evidence="7">USDA</strain>
    </source>
</reference>
<evidence type="ECO:0000256" key="1">
    <source>
        <dbReference type="ARBA" id="ARBA00004123"/>
    </source>
</evidence>
<dbReference type="VEuPathDB" id="VectorBase:SCAU001179"/>
<feature type="compositionally biased region" description="Polar residues" evidence="6">
    <location>
        <begin position="567"/>
        <end position="583"/>
    </location>
</feature>
<feature type="compositionally biased region" description="Basic and acidic residues" evidence="6">
    <location>
        <begin position="516"/>
        <end position="534"/>
    </location>
</feature>
<sequence>MVVMAPVKKPRRDFKSENFEQEQSDNEDIMDENPSPGEEEISQEVKIIAQEVRIVKSLACNDLTKRNKQMKKLRRWLQLRAQSSFPFKQEDFVRIWKGLYYNMWYSDKPLVQEDLAEQLGKLLECFDGNLEQSVNFFGAFLETMCIQWFGIDQWRIDKFLMLTRRMLRYMFKVLKANKWGQHAIEVFNKHATESVLNENTTAKGLTMHYLDIFFEELAKVSEGDISSEQVALFVRPFVAFTTTQKDFQLISHCRSRVFYHLLYQSDLGREYSEKYNAWKEMGFPTKHIDDLERCEESENEDNPEQQEEAEEGDAANGIRHLDPRAGNVDVFMPVLPLDAQTIIKDLEDFLYKTECATKRRKVLRKLLEVFKTYQNGVFPLGIKTMPRFEEKSEKPLIKDKIRQLENLENELYGVDRKLKQLTKRKRRKLLKSINYDDIDESNYEQKLEKALPKDYLVERRKKSQKAFMAAWLEEELDEEDLRPMETVNLENGIGKENNVTNERQKKPKKQKLLKQNSEEKDEPQKKQKKLEKSSDQITSNELNSSKKFKKGNSSTDILNEKPESPDKNSSTVTETLQRSSSTAEALDISKSKPKETKVLKISDANELLTPKSKPKQTKVLKISDPGEELTPKTSKKHTKTITSTPLNEWDEPLAEGEIEYFLPSRKLQLKKANADLVPNPLAKNRLAANPSTPVNSKKMSLSTANTPNTPGSSKRVKIALKHNTSQNPAEYIQQIKSSPNIPFDAKKKPGKGLLKPNAMPSPINPFYKKKIGLKLLNDTI</sequence>
<evidence type="ECO:0008006" key="9">
    <source>
        <dbReference type="Google" id="ProtNLM"/>
    </source>
</evidence>
<keyword evidence="8" id="KW-1185">Reference proteome</keyword>
<dbReference type="KEGG" id="scac:106089890"/>
<evidence type="ECO:0000256" key="5">
    <source>
        <dbReference type="SAM" id="Coils"/>
    </source>
</evidence>
<dbReference type="GO" id="GO:0006364">
    <property type="term" value="P:rRNA processing"/>
    <property type="evidence" value="ECO:0007669"/>
    <property type="project" value="UniProtKB-KW"/>
</dbReference>
<feature type="region of interest" description="Disordered" evidence="6">
    <location>
        <begin position="293"/>
        <end position="313"/>
    </location>
</feature>
<name>A0A1I8NQM6_STOCA</name>
<dbReference type="Pfam" id="PF05997">
    <property type="entry name" value="Nop52"/>
    <property type="match status" value="1"/>
</dbReference>
<proteinExistence type="inferred from homology"/>
<dbReference type="AlphaFoldDB" id="A0A1I8NQM6"/>
<dbReference type="GO" id="GO:0005634">
    <property type="term" value="C:nucleus"/>
    <property type="evidence" value="ECO:0007669"/>
    <property type="project" value="UniProtKB-SubCell"/>
</dbReference>
<organism evidence="7 8">
    <name type="scientific">Stomoxys calcitrans</name>
    <name type="common">Stable fly</name>
    <name type="synonym">Conops calcitrans</name>
    <dbReference type="NCBI Taxonomy" id="35570"/>
    <lineage>
        <taxon>Eukaryota</taxon>
        <taxon>Metazoa</taxon>
        <taxon>Ecdysozoa</taxon>
        <taxon>Arthropoda</taxon>
        <taxon>Hexapoda</taxon>
        <taxon>Insecta</taxon>
        <taxon>Pterygota</taxon>
        <taxon>Neoptera</taxon>
        <taxon>Endopterygota</taxon>
        <taxon>Diptera</taxon>
        <taxon>Brachycera</taxon>
        <taxon>Muscomorpha</taxon>
        <taxon>Muscoidea</taxon>
        <taxon>Muscidae</taxon>
        <taxon>Stomoxys</taxon>
    </lineage>
</organism>
<accession>A0A1I8NQM6</accession>
<comment type="subcellular location">
    <subcellularLocation>
        <location evidence="1">Nucleus</location>
    </subcellularLocation>
</comment>
<keyword evidence="3" id="KW-0698">rRNA processing</keyword>
<dbReference type="PANTHER" id="PTHR13026:SF0">
    <property type="entry name" value="RIBOSOMAL RNA PROCESSING 1B"/>
    <property type="match status" value="1"/>
</dbReference>
<evidence type="ECO:0000256" key="2">
    <source>
        <dbReference type="ARBA" id="ARBA00006374"/>
    </source>
</evidence>
<feature type="compositionally biased region" description="Basic and acidic residues" evidence="6">
    <location>
        <begin position="587"/>
        <end position="600"/>
    </location>
</feature>
<comment type="similarity">
    <text evidence="2">Belongs to the RRP1 family.</text>
</comment>
<feature type="region of interest" description="Disordered" evidence="6">
    <location>
        <begin position="1"/>
        <end position="40"/>
    </location>
</feature>
<feature type="compositionally biased region" description="Polar residues" evidence="6">
    <location>
        <begin position="689"/>
        <end position="712"/>
    </location>
</feature>
<evidence type="ECO:0000256" key="3">
    <source>
        <dbReference type="ARBA" id="ARBA00022552"/>
    </source>
</evidence>
<feature type="coiled-coil region" evidence="5">
    <location>
        <begin position="397"/>
        <end position="424"/>
    </location>
</feature>
<evidence type="ECO:0000313" key="8">
    <source>
        <dbReference type="Proteomes" id="UP000095300"/>
    </source>
</evidence>
<evidence type="ECO:0000256" key="6">
    <source>
        <dbReference type="SAM" id="MobiDB-lite"/>
    </source>
</evidence>
<feature type="compositionally biased region" description="Acidic residues" evidence="6">
    <location>
        <begin position="297"/>
        <end position="313"/>
    </location>
</feature>
<gene>
    <name evidence="7" type="primary">106089890</name>
</gene>
<dbReference type="EnsemblMetazoa" id="SCAU001179-RA">
    <property type="protein sequence ID" value="SCAU001179-PA"/>
    <property type="gene ID" value="SCAU001179"/>
</dbReference>
<dbReference type="PANTHER" id="PTHR13026">
    <property type="entry name" value="NNP-1 PROTEIN NOVEL NUCLEAR PROTEIN 1 NOP52"/>
    <property type="match status" value="1"/>
</dbReference>